<dbReference type="Pfam" id="PF00994">
    <property type="entry name" value="MoCF_biosynth"/>
    <property type="match status" value="1"/>
</dbReference>
<comment type="pathway">
    <text evidence="2 6">Cofactor biosynthesis; molybdopterin biosynthesis.</text>
</comment>
<dbReference type="InterPro" id="IPR036425">
    <property type="entry name" value="MoaB/Mog-like_dom_sf"/>
</dbReference>
<dbReference type="PANTHER" id="PTHR43232">
    <property type="entry name" value="MOLYBDENUM COFACTOR BIOSYNTHESIS PROTEIN B"/>
    <property type="match status" value="1"/>
</dbReference>
<evidence type="ECO:0000259" key="7">
    <source>
        <dbReference type="SMART" id="SM00852"/>
    </source>
</evidence>
<dbReference type="EMBL" id="JAOPKZ010000001">
    <property type="protein sequence ID" value="MCU5745182.1"/>
    <property type="molecule type" value="Genomic_DNA"/>
</dbReference>
<dbReference type="Gene3D" id="3.40.980.10">
    <property type="entry name" value="MoaB/Mog-like domain"/>
    <property type="match status" value="1"/>
</dbReference>
<accession>A0ABT2QMJ3</accession>
<dbReference type="Proteomes" id="UP001209553">
    <property type="component" value="Unassembled WGS sequence"/>
</dbReference>
<evidence type="ECO:0000256" key="6">
    <source>
        <dbReference type="PIRNR" id="PIRNR006443"/>
    </source>
</evidence>
<gene>
    <name evidence="8" type="ORF">N9R04_00415</name>
</gene>
<dbReference type="NCBIfam" id="TIGR00177">
    <property type="entry name" value="molyb_syn"/>
    <property type="match status" value="1"/>
</dbReference>
<dbReference type="PIRSF" id="PIRSF006443">
    <property type="entry name" value="MoaB"/>
    <property type="match status" value="1"/>
</dbReference>
<dbReference type="PROSITE" id="PS01078">
    <property type="entry name" value="MOCF_BIOSYNTHESIS_1"/>
    <property type="match status" value="1"/>
</dbReference>
<proteinExistence type="inferred from homology"/>
<comment type="similarity">
    <text evidence="3 6">Belongs to the MoaB/Mog family.</text>
</comment>
<dbReference type="RefSeq" id="WP_262853526.1">
    <property type="nucleotide sequence ID" value="NZ_JAOPKZ010000001.1"/>
</dbReference>
<dbReference type="InterPro" id="IPR001453">
    <property type="entry name" value="MoaB/Mog_dom"/>
</dbReference>
<sequence>MSHAHEKLNRTIECAVLTVSDTRDYETDKGGKHILDLLATSDVRVRKKHYQIVKDDEVAIRTQVQQWEDTDIDVIITTGGTGIAKKDVTIEAIKPLLFKEIEGFGELFRYLSYEEDIGSKAMLSRAVAGTIGKSGQQIVFCLPGSTGAVRLAMEKLIKPELNHLISEVVKDNK</sequence>
<dbReference type="SUPFAM" id="SSF53218">
    <property type="entry name" value="Molybdenum cofactor biosynthesis proteins"/>
    <property type="match status" value="1"/>
</dbReference>
<feature type="domain" description="MoaB/Mog" evidence="7">
    <location>
        <begin position="15"/>
        <end position="164"/>
    </location>
</feature>
<evidence type="ECO:0000256" key="1">
    <source>
        <dbReference type="ARBA" id="ARBA00003487"/>
    </source>
</evidence>
<evidence type="ECO:0000256" key="4">
    <source>
        <dbReference type="ARBA" id="ARBA00015262"/>
    </source>
</evidence>
<comment type="caution">
    <text evidence="8">The sequence shown here is derived from an EMBL/GenBank/DDBJ whole genome shotgun (WGS) entry which is preliminary data.</text>
</comment>
<evidence type="ECO:0000256" key="3">
    <source>
        <dbReference type="ARBA" id="ARBA00006112"/>
    </source>
</evidence>
<evidence type="ECO:0000256" key="5">
    <source>
        <dbReference type="ARBA" id="ARBA00023150"/>
    </source>
</evidence>
<dbReference type="CDD" id="cd00886">
    <property type="entry name" value="MogA_MoaB"/>
    <property type="match status" value="1"/>
</dbReference>
<evidence type="ECO:0000313" key="8">
    <source>
        <dbReference type="EMBL" id="MCU5745182.1"/>
    </source>
</evidence>
<keyword evidence="5 6" id="KW-0501">Molybdenum cofactor biosynthesis</keyword>
<dbReference type="SMART" id="SM00852">
    <property type="entry name" value="MoCF_biosynth"/>
    <property type="match status" value="1"/>
</dbReference>
<dbReference type="PANTHER" id="PTHR43232:SF2">
    <property type="entry name" value="MOLYBDENUM COFACTOR BIOSYNTHESIS PROTEIN B"/>
    <property type="match status" value="1"/>
</dbReference>
<protein>
    <recommendedName>
        <fullName evidence="4 6">Molybdenum cofactor biosynthesis protein B</fullName>
    </recommendedName>
</protein>
<keyword evidence="9" id="KW-1185">Reference proteome</keyword>
<evidence type="ECO:0000256" key="2">
    <source>
        <dbReference type="ARBA" id="ARBA00005046"/>
    </source>
</evidence>
<evidence type="ECO:0000313" key="9">
    <source>
        <dbReference type="Proteomes" id="UP001209553"/>
    </source>
</evidence>
<organism evidence="8 9">
    <name type="scientific">Staphylococcus marylandisciuri</name>
    <dbReference type="NCBI Taxonomy" id="2981529"/>
    <lineage>
        <taxon>Bacteria</taxon>
        <taxon>Bacillati</taxon>
        <taxon>Bacillota</taxon>
        <taxon>Bacilli</taxon>
        <taxon>Bacillales</taxon>
        <taxon>Staphylococcaceae</taxon>
        <taxon>Staphylococcus</taxon>
    </lineage>
</organism>
<name>A0ABT2QMJ3_9STAP</name>
<dbReference type="InterPro" id="IPR008284">
    <property type="entry name" value="MoCF_biosynth_CS"/>
</dbReference>
<dbReference type="InterPro" id="IPR012245">
    <property type="entry name" value="MoaB"/>
</dbReference>
<reference evidence="8 9" key="1">
    <citation type="journal article" date="2023" name="Int. J. Syst. Evol. Microbiol.">
        <title>Streptococcus sciuri sp. nov., Staphylococcus marylandisciuri sp. nov. and Staphylococcus americanisciuri sp. nov., isolated from faeces of eastern grey squirrel (Sciurus carolinensis).</title>
        <authorList>
            <person name="Volokhov D.V."/>
            <person name="Zagorodnyaya T.A."/>
            <person name="Furtak V.A."/>
            <person name="Nattanmai G."/>
            <person name="Randall L."/>
            <person name="Jose S."/>
            <person name="Gao Y."/>
            <person name="Eisenberg T."/>
            <person name="Delmonte P."/>
            <person name="Blom J."/>
            <person name="Mitchell K.K."/>
        </authorList>
    </citation>
    <scope>NUCLEOTIDE SEQUENCE [LARGE SCALE GENOMIC DNA]</scope>
    <source>
        <strain evidence="8 9">SQ8-PEA</strain>
    </source>
</reference>
<comment type="function">
    <text evidence="1 6">May be involved in the biosynthesis of molybdopterin.</text>
</comment>